<dbReference type="Gene3D" id="3.40.50.620">
    <property type="entry name" value="HUPs"/>
    <property type="match status" value="1"/>
</dbReference>
<sequence length="142" mass="14590">MFDVIVVGTDGSDTAEEATKAAIELAGQHEATLHVVSSYKPKGAAHAQGGGGEHWDVKPRDGVDAILEAAAARARRQDVSVEVHASKQDPAKAILDVAASVDADLIVVGNRGMQGAKRLLLGSVPNSIAHGAGCHVLVLKTT</sequence>
<dbReference type="Proteomes" id="UP001056035">
    <property type="component" value="Chromosome"/>
</dbReference>
<evidence type="ECO:0000313" key="4">
    <source>
        <dbReference type="Proteomes" id="UP001056035"/>
    </source>
</evidence>
<dbReference type="PRINTS" id="PR01438">
    <property type="entry name" value="UNVRSLSTRESS"/>
</dbReference>
<proteinExistence type="inferred from homology"/>
<dbReference type="PANTHER" id="PTHR46268:SF6">
    <property type="entry name" value="UNIVERSAL STRESS PROTEIN UP12"/>
    <property type="match status" value="1"/>
</dbReference>
<dbReference type="CDD" id="cd00293">
    <property type="entry name" value="USP-like"/>
    <property type="match status" value="1"/>
</dbReference>
<evidence type="ECO:0000259" key="2">
    <source>
        <dbReference type="Pfam" id="PF00582"/>
    </source>
</evidence>
<dbReference type="InterPro" id="IPR014729">
    <property type="entry name" value="Rossmann-like_a/b/a_fold"/>
</dbReference>
<gene>
    <name evidence="3" type="ORF">NBH00_03125</name>
</gene>
<organism evidence="3 4">
    <name type="scientific">Paraconexibacter antarcticus</name>
    <dbReference type="NCBI Taxonomy" id="2949664"/>
    <lineage>
        <taxon>Bacteria</taxon>
        <taxon>Bacillati</taxon>
        <taxon>Actinomycetota</taxon>
        <taxon>Thermoleophilia</taxon>
        <taxon>Solirubrobacterales</taxon>
        <taxon>Paraconexibacteraceae</taxon>
        <taxon>Paraconexibacter</taxon>
    </lineage>
</organism>
<evidence type="ECO:0000313" key="3">
    <source>
        <dbReference type="EMBL" id="UTI65209.1"/>
    </source>
</evidence>
<accession>A0ABY5DUE5</accession>
<evidence type="ECO:0000256" key="1">
    <source>
        <dbReference type="ARBA" id="ARBA00008791"/>
    </source>
</evidence>
<name>A0ABY5DUE5_9ACTN</name>
<dbReference type="InterPro" id="IPR006015">
    <property type="entry name" value="Universal_stress_UspA"/>
</dbReference>
<dbReference type="InterPro" id="IPR006016">
    <property type="entry name" value="UspA"/>
</dbReference>
<reference evidence="3 4" key="1">
    <citation type="submission" date="2022-06" db="EMBL/GenBank/DDBJ databases">
        <title>Paraconexibacter antarcticus.</title>
        <authorList>
            <person name="Kim C.S."/>
        </authorList>
    </citation>
    <scope>NUCLEOTIDE SEQUENCE [LARGE SCALE GENOMIC DNA]</scope>
    <source>
        <strain evidence="3 4">02-257</strain>
    </source>
</reference>
<dbReference type="RefSeq" id="WP_254571896.1">
    <property type="nucleotide sequence ID" value="NZ_CP098502.1"/>
</dbReference>
<dbReference type="Pfam" id="PF00582">
    <property type="entry name" value="Usp"/>
    <property type="match status" value="1"/>
</dbReference>
<protein>
    <submittedName>
        <fullName evidence="3">Universal stress protein</fullName>
    </submittedName>
</protein>
<dbReference type="SUPFAM" id="SSF52402">
    <property type="entry name" value="Adenine nucleotide alpha hydrolases-like"/>
    <property type="match status" value="1"/>
</dbReference>
<comment type="similarity">
    <text evidence="1">Belongs to the universal stress protein A family.</text>
</comment>
<dbReference type="EMBL" id="CP098502">
    <property type="protein sequence ID" value="UTI65209.1"/>
    <property type="molecule type" value="Genomic_DNA"/>
</dbReference>
<feature type="domain" description="UspA" evidence="2">
    <location>
        <begin position="1"/>
        <end position="140"/>
    </location>
</feature>
<dbReference type="PANTHER" id="PTHR46268">
    <property type="entry name" value="STRESS RESPONSE PROTEIN NHAX"/>
    <property type="match status" value="1"/>
</dbReference>
<keyword evidence="4" id="KW-1185">Reference proteome</keyword>